<dbReference type="AlphaFoldDB" id="A0A2G2YCW4"/>
<keyword evidence="2" id="KW-1185">Reference proteome</keyword>
<evidence type="ECO:0000313" key="2">
    <source>
        <dbReference type="Proteomes" id="UP000222542"/>
    </source>
</evidence>
<reference evidence="1 2" key="1">
    <citation type="journal article" date="2014" name="Nat. Genet.">
        <title>Genome sequence of the hot pepper provides insights into the evolution of pungency in Capsicum species.</title>
        <authorList>
            <person name="Kim S."/>
            <person name="Park M."/>
            <person name="Yeom S.I."/>
            <person name="Kim Y.M."/>
            <person name="Lee J.M."/>
            <person name="Lee H.A."/>
            <person name="Seo E."/>
            <person name="Choi J."/>
            <person name="Cheong K."/>
            <person name="Kim K.T."/>
            <person name="Jung K."/>
            <person name="Lee G.W."/>
            <person name="Oh S.K."/>
            <person name="Bae C."/>
            <person name="Kim S.B."/>
            <person name="Lee H.Y."/>
            <person name="Kim S.Y."/>
            <person name="Kim M.S."/>
            <person name="Kang B.C."/>
            <person name="Jo Y.D."/>
            <person name="Yang H.B."/>
            <person name="Jeong H.J."/>
            <person name="Kang W.H."/>
            <person name="Kwon J.K."/>
            <person name="Shin C."/>
            <person name="Lim J.Y."/>
            <person name="Park J.H."/>
            <person name="Huh J.H."/>
            <person name="Kim J.S."/>
            <person name="Kim B.D."/>
            <person name="Cohen O."/>
            <person name="Paran I."/>
            <person name="Suh M.C."/>
            <person name="Lee S.B."/>
            <person name="Kim Y.K."/>
            <person name="Shin Y."/>
            <person name="Noh S.J."/>
            <person name="Park J."/>
            <person name="Seo Y.S."/>
            <person name="Kwon S.Y."/>
            <person name="Kim H.A."/>
            <person name="Park J.M."/>
            <person name="Kim H.J."/>
            <person name="Choi S.B."/>
            <person name="Bosland P.W."/>
            <person name="Reeves G."/>
            <person name="Jo S.H."/>
            <person name="Lee B.W."/>
            <person name="Cho H.T."/>
            <person name="Choi H.S."/>
            <person name="Lee M.S."/>
            <person name="Yu Y."/>
            <person name="Do Choi Y."/>
            <person name="Park B.S."/>
            <person name="van Deynze A."/>
            <person name="Ashrafi H."/>
            <person name="Hill T."/>
            <person name="Kim W.T."/>
            <person name="Pai H.S."/>
            <person name="Ahn H.K."/>
            <person name="Yeam I."/>
            <person name="Giovannoni J.J."/>
            <person name="Rose J.K."/>
            <person name="Sorensen I."/>
            <person name="Lee S.J."/>
            <person name="Kim R.W."/>
            <person name="Choi I.Y."/>
            <person name="Choi B.S."/>
            <person name="Lim J.S."/>
            <person name="Lee Y.H."/>
            <person name="Choi D."/>
        </authorList>
    </citation>
    <scope>NUCLEOTIDE SEQUENCE [LARGE SCALE GENOMIC DNA]</scope>
    <source>
        <strain evidence="2">cv. CM334</strain>
    </source>
</reference>
<dbReference type="Proteomes" id="UP000222542">
    <property type="component" value="Unassembled WGS sequence"/>
</dbReference>
<evidence type="ECO:0000313" key="1">
    <source>
        <dbReference type="EMBL" id="PHT67585.1"/>
    </source>
</evidence>
<sequence>MNGFLWKSGTEEKGGIRWISWQKACVCKEDWGLGFHELHHFNFPMPLKTGWNLLTRPEDLVSELFQARYYHKSNFLDAGLGSNRSFGWHSLCAGKQILEQVCLRCIGNRKTTRVYINPWLPKDNSSYVESSNFLGSENCLGLM</sequence>
<proteinExistence type="predicted"/>
<dbReference type="STRING" id="4072.A0A2G2YCW4"/>
<organism evidence="1 2">
    <name type="scientific">Capsicum annuum</name>
    <name type="common">Capsicum pepper</name>
    <dbReference type="NCBI Taxonomy" id="4072"/>
    <lineage>
        <taxon>Eukaryota</taxon>
        <taxon>Viridiplantae</taxon>
        <taxon>Streptophyta</taxon>
        <taxon>Embryophyta</taxon>
        <taxon>Tracheophyta</taxon>
        <taxon>Spermatophyta</taxon>
        <taxon>Magnoliopsida</taxon>
        <taxon>eudicotyledons</taxon>
        <taxon>Gunneridae</taxon>
        <taxon>Pentapetalae</taxon>
        <taxon>asterids</taxon>
        <taxon>lamiids</taxon>
        <taxon>Solanales</taxon>
        <taxon>Solanaceae</taxon>
        <taxon>Solanoideae</taxon>
        <taxon>Capsiceae</taxon>
        <taxon>Capsicum</taxon>
    </lineage>
</organism>
<dbReference type="Gramene" id="PHT67585">
    <property type="protein sequence ID" value="PHT67585"/>
    <property type="gene ID" value="T459_27072"/>
</dbReference>
<accession>A0A2G2YCW4</accession>
<protein>
    <submittedName>
        <fullName evidence="1">Uncharacterized protein</fullName>
    </submittedName>
</protein>
<reference evidence="1 2" key="2">
    <citation type="journal article" date="2017" name="Genome Biol.">
        <title>New reference genome sequences of hot pepper reveal the massive evolution of plant disease-resistance genes by retroduplication.</title>
        <authorList>
            <person name="Kim S."/>
            <person name="Park J."/>
            <person name="Yeom S.I."/>
            <person name="Kim Y.M."/>
            <person name="Seo E."/>
            <person name="Kim K.T."/>
            <person name="Kim M.S."/>
            <person name="Lee J.M."/>
            <person name="Cheong K."/>
            <person name="Shin H.S."/>
            <person name="Kim S.B."/>
            <person name="Han K."/>
            <person name="Lee J."/>
            <person name="Park M."/>
            <person name="Lee H.A."/>
            <person name="Lee H.Y."/>
            <person name="Lee Y."/>
            <person name="Oh S."/>
            <person name="Lee J.H."/>
            <person name="Choi E."/>
            <person name="Choi E."/>
            <person name="Lee S.E."/>
            <person name="Jeon J."/>
            <person name="Kim H."/>
            <person name="Choi G."/>
            <person name="Song H."/>
            <person name="Lee J."/>
            <person name="Lee S.C."/>
            <person name="Kwon J.K."/>
            <person name="Lee H.Y."/>
            <person name="Koo N."/>
            <person name="Hong Y."/>
            <person name="Kim R.W."/>
            <person name="Kang W.H."/>
            <person name="Huh J.H."/>
            <person name="Kang B.C."/>
            <person name="Yang T.J."/>
            <person name="Lee Y.H."/>
            <person name="Bennetzen J.L."/>
            <person name="Choi D."/>
        </authorList>
    </citation>
    <scope>NUCLEOTIDE SEQUENCE [LARGE SCALE GENOMIC DNA]</scope>
    <source>
        <strain evidence="2">cv. CM334</strain>
    </source>
</reference>
<gene>
    <name evidence="1" type="ORF">T459_27072</name>
</gene>
<dbReference type="EMBL" id="AYRZ02000011">
    <property type="protein sequence ID" value="PHT67585.1"/>
    <property type="molecule type" value="Genomic_DNA"/>
</dbReference>
<dbReference type="OMA" id="RACIRIH"/>
<name>A0A2G2YCW4_CAPAN</name>
<comment type="caution">
    <text evidence="1">The sequence shown here is derived from an EMBL/GenBank/DDBJ whole genome shotgun (WGS) entry which is preliminary data.</text>
</comment>